<evidence type="ECO:0000313" key="1">
    <source>
        <dbReference type="EMBL" id="QJA65855.1"/>
    </source>
</evidence>
<dbReference type="EMBL" id="MT141545">
    <property type="protein sequence ID" value="QJA65855.1"/>
    <property type="molecule type" value="Genomic_DNA"/>
</dbReference>
<accession>A0A6M3Y6D6</accession>
<gene>
    <name evidence="2" type="ORF">MM415A00125_0031</name>
    <name evidence="1" type="ORF">MM415B00372_0046</name>
</gene>
<evidence type="ECO:0000313" key="2">
    <source>
        <dbReference type="EMBL" id="QJI04938.1"/>
    </source>
</evidence>
<sequence length="81" mass="9579">MKPLFTPEEHLEMCRARARLWEIRNKAQPYPLYAAGEEAPLPVAPERLMREVMELKGITYNTRQKVQEHISKKKRKAGRFD</sequence>
<dbReference type="AlphaFoldDB" id="A0A6M3Y6D6"/>
<name>A0A6M3Y6D6_9ZZZZ</name>
<organism evidence="2">
    <name type="scientific">viral metagenome</name>
    <dbReference type="NCBI Taxonomy" id="1070528"/>
    <lineage>
        <taxon>unclassified sequences</taxon>
        <taxon>metagenomes</taxon>
        <taxon>organismal metagenomes</taxon>
    </lineage>
</organism>
<proteinExistence type="predicted"/>
<reference evidence="2" key="1">
    <citation type="submission" date="2020-03" db="EMBL/GenBank/DDBJ databases">
        <title>The deep terrestrial virosphere.</title>
        <authorList>
            <person name="Holmfeldt K."/>
            <person name="Nilsson E."/>
            <person name="Simone D."/>
            <person name="Lopez-Fernandez M."/>
            <person name="Wu X."/>
            <person name="de Brujin I."/>
            <person name="Lundin D."/>
            <person name="Andersson A."/>
            <person name="Bertilsson S."/>
            <person name="Dopson M."/>
        </authorList>
    </citation>
    <scope>NUCLEOTIDE SEQUENCE</scope>
    <source>
        <strain evidence="2">MM415A00125</strain>
        <strain evidence="1">MM415B00372</strain>
    </source>
</reference>
<dbReference type="EMBL" id="MT145192">
    <property type="protein sequence ID" value="QJI04938.1"/>
    <property type="molecule type" value="Genomic_DNA"/>
</dbReference>
<protein>
    <submittedName>
        <fullName evidence="2">Uncharacterized protein</fullName>
    </submittedName>
</protein>